<keyword evidence="11" id="KW-1185">Reference proteome</keyword>
<dbReference type="KEGG" id="smai:EXU30_03895"/>
<evidence type="ECO:0000256" key="3">
    <source>
        <dbReference type="ARBA" id="ARBA00022692"/>
    </source>
</evidence>
<comment type="similarity">
    <text evidence="7">Belongs to the YfgM family.</text>
</comment>
<evidence type="ECO:0000313" key="10">
    <source>
        <dbReference type="EMBL" id="QBF81933.1"/>
    </source>
</evidence>
<evidence type="ECO:0000256" key="4">
    <source>
        <dbReference type="ARBA" id="ARBA00022989"/>
    </source>
</evidence>
<evidence type="ECO:0000256" key="8">
    <source>
        <dbReference type="ARBA" id="ARBA00024235"/>
    </source>
</evidence>
<protein>
    <recommendedName>
        <fullName evidence="8">Ancillary SecYEG translocon subunit</fullName>
    </recommendedName>
</protein>
<organism evidence="10 11">
    <name type="scientific">Shewanella maritima</name>
    <dbReference type="NCBI Taxonomy" id="2520507"/>
    <lineage>
        <taxon>Bacteria</taxon>
        <taxon>Pseudomonadati</taxon>
        <taxon>Pseudomonadota</taxon>
        <taxon>Gammaproteobacteria</taxon>
        <taxon>Alteromonadales</taxon>
        <taxon>Shewanellaceae</taxon>
        <taxon>Shewanella</taxon>
    </lineage>
</organism>
<keyword evidence="6" id="KW-0143">Chaperone</keyword>
<sequence length="206" mass="21893">MEVYSTEEQQVDAIKQFWKDNGTAIMIGAVVGLGGLYGWNKYSEVQLASAENASAAFQTITDKAAQPQAVIDAAPEFAKNHSEAGYQALLDMMVAKSAVEVGDLPKAEQTFKQIIAAKPGAGIESVATLRLARVQAEQGNVGIALETLEQVTDAAFAAQRDELKGDYLVRQGDIDNARVAYQAAIDKGGVTSSPALTMKLDNLNKA</sequence>
<dbReference type="RefSeq" id="WP_130597907.1">
    <property type="nucleotide sequence ID" value="NZ_CP036200.1"/>
</dbReference>
<dbReference type="GO" id="GO:0044877">
    <property type="term" value="F:protein-containing complex binding"/>
    <property type="evidence" value="ECO:0007669"/>
    <property type="project" value="InterPro"/>
</dbReference>
<comment type="subcellular location">
    <subcellularLocation>
        <location evidence="1">Cell membrane</location>
        <topology evidence="1">Single-pass type II membrane protein</topology>
    </subcellularLocation>
</comment>
<evidence type="ECO:0000256" key="1">
    <source>
        <dbReference type="ARBA" id="ARBA00004401"/>
    </source>
</evidence>
<proteinExistence type="inferred from homology"/>
<dbReference type="Proteomes" id="UP000291106">
    <property type="component" value="Chromosome"/>
</dbReference>
<evidence type="ECO:0000256" key="7">
    <source>
        <dbReference type="ARBA" id="ARBA00024197"/>
    </source>
</evidence>
<dbReference type="PIRSF" id="PIRSF006170">
    <property type="entry name" value="YfgM"/>
    <property type="match status" value="1"/>
</dbReference>
<evidence type="ECO:0000256" key="2">
    <source>
        <dbReference type="ARBA" id="ARBA00022475"/>
    </source>
</evidence>
<evidence type="ECO:0000313" key="11">
    <source>
        <dbReference type="Proteomes" id="UP000291106"/>
    </source>
</evidence>
<accession>A0A411PEH9</accession>
<evidence type="ECO:0000256" key="6">
    <source>
        <dbReference type="ARBA" id="ARBA00023186"/>
    </source>
</evidence>
<keyword evidence="4" id="KW-1133">Transmembrane helix</keyword>
<reference evidence="10 11" key="1">
    <citation type="submission" date="2019-02" db="EMBL/GenBank/DDBJ databases">
        <title>Shewanella sp. D4-2 isolated from Dokdo Island.</title>
        <authorList>
            <person name="Baek K."/>
        </authorList>
    </citation>
    <scope>NUCLEOTIDE SEQUENCE [LARGE SCALE GENOMIC DNA]</scope>
    <source>
        <strain evidence="10 11">D4-2</strain>
    </source>
</reference>
<dbReference type="OrthoDB" id="9789675at2"/>
<dbReference type="SUPFAM" id="SSF48452">
    <property type="entry name" value="TPR-like"/>
    <property type="match status" value="1"/>
</dbReference>
<name>A0A411PEH9_9GAMM</name>
<dbReference type="PANTHER" id="PTHR38035:SF1">
    <property type="entry name" value="ANCILLARY SECYEG TRANSLOCON SUBUNIT"/>
    <property type="match status" value="1"/>
</dbReference>
<dbReference type="EMBL" id="CP036200">
    <property type="protein sequence ID" value="QBF81933.1"/>
    <property type="molecule type" value="Genomic_DNA"/>
</dbReference>
<gene>
    <name evidence="10" type="ORF">EXU30_03895</name>
</gene>
<dbReference type="Pfam" id="PF09976">
    <property type="entry name" value="TPR_21"/>
    <property type="match status" value="1"/>
</dbReference>
<evidence type="ECO:0000259" key="9">
    <source>
        <dbReference type="Pfam" id="PF09976"/>
    </source>
</evidence>
<dbReference type="InterPro" id="IPR026039">
    <property type="entry name" value="YfgM"/>
</dbReference>
<dbReference type="Gene3D" id="1.25.40.10">
    <property type="entry name" value="Tetratricopeptide repeat domain"/>
    <property type="match status" value="1"/>
</dbReference>
<dbReference type="PANTHER" id="PTHR38035">
    <property type="entry name" value="UPF0070 PROTEIN YFGM"/>
    <property type="match status" value="1"/>
</dbReference>
<feature type="domain" description="Ancillary SecYEG translocon subunit/Cell division coordinator CpoB TPR" evidence="9">
    <location>
        <begin position="15"/>
        <end position="204"/>
    </location>
</feature>
<dbReference type="AlphaFoldDB" id="A0A411PEH9"/>
<keyword evidence="5" id="KW-0472">Membrane</keyword>
<keyword evidence="2" id="KW-1003">Cell membrane</keyword>
<dbReference type="InterPro" id="IPR018704">
    <property type="entry name" value="SecYEG/CpoB_TPR"/>
</dbReference>
<keyword evidence="3" id="KW-0812">Transmembrane</keyword>
<dbReference type="GO" id="GO:0005886">
    <property type="term" value="C:plasma membrane"/>
    <property type="evidence" value="ECO:0007669"/>
    <property type="project" value="UniProtKB-SubCell"/>
</dbReference>
<dbReference type="InterPro" id="IPR011990">
    <property type="entry name" value="TPR-like_helical_dom_sf"/>
</dbReference>
<evidence type="ECO:0000256" key="5">
    <source>
        <dbReference type="ARBA" id="ARBA00023136"/>
    </source>
</evidence>